<evidence type="ECO:0000313" key="3">
    <source>
        <dbReference type="EMBL" id="ETW17575.1"/>
    </source>
</evidence>
<reference evidence="3 4" key="1">
    <citation type="submission" date="2013-02" db="EMBL/GenBank/DDBJ databases">
        <title>The Genome Annotation of Plasmodium falciparum Vietnam Oak-Knoll (FVO).</title>
        <authorList>
            <consortium name="The Broad Institute Genome Sequencing Platform"/>
            <consortium name="The Broad Institute Genome Sequencing Center for Infectious Disease"/>
            <person name="Neafsey D."/>
            <person name="Hoffman S."/>
            <person name="Volkman S."/>
            <person name="Rosenthal P."/>
            <person name="Walker B."/>
            <person name="Young S.K."/>
            <person name="Zeng Q."/>
            <person name="Gargeya S."/>
            <person name="Fitzgerald M."/>
            <person name="Haas B."/>
            <person name="Abouelleil A."/>
            <person name="Allen A.W."/>
            <person name="Alvarado L."/>
            <person name="Arachchi H.M."/>
            <person name="Berlin A.M."/>
            <person name="Chapman S.B."/>
            <person name="Gainer-Dewar J."/>
            <person name="Goldberg J."/>
            <person name="Griggs A."/>
            <person name="Gujja S."/>
            <person name="Hansen M."/>
            <person name="Howarth C."/>
            <person name="Imamovic A."/>
            <person name="Ireland A."/>
            <person name="Larimer J."/>
            <person name="McCowan C."/>
            <person name="Murphy C."/>
            <person name="Pearson M."/>
            <person name="Poon T.W."/>
            <person name="Priest M."/>
            <person name="Roberts A."/>
            <person name="Saif S."/>
            <person name="Shea T."/>
            <person name="Sisk P."/>
            <person name="Sykes S."/>
            <person name="Wortman J."/>
            <person name="Nusbaum C."/>
            <person name="Birren B."/>
        </authorList>
    </citation>
    <scope>NUCLEOTIDE SEQUENCE [LARGE SCALE GENOMIC DNA]</scope>
    <source>
        <strain evidence="4">Vietnam Oak-Knoll (FVO)</strain>
    </source>
</reference>
<evidence type="ECO:0000259" key="2">
    <source>
        <dbReference type="PROSITE" id="PS50103"/>
    </source>
</evidence>
<dbReference type="PROSITE" id="PS50103">
    <property type="entry name" value="ZF_C3H1"/>
    <property type="match status" value="1"/>
</dbReference>
<dbReference type="EMBL" id="KI925118">
    <property type="protein sequence ID" value="ETW17575.1"/>
    <property type="molecule type" value="Genomic_DNA"/>
</dbReference>
<evidence type="ECO:0000256" key="1">
    <source>
        <dbReference type="PROSITE-ProRule" id="PRU00723"/>
    </source>
</evidence>
<dbReference type="GO" id="GO:0008270">
    <property type="term" value="F:zinc ion binding"/>
    <property type="evidence" value="ECO:0007669"/>
    <property type="project" value="UniProtKB-KW"/>
</dbReference>
<keyword evidence="1" id="KW-0863">Zinc-finger</keyword>
<feature type="domain" description="C3H1-type" evidence="2">
    <location>
        <begin position="268"/>
        <end position="292"/>
    </location>
</feature>
<dbReference type="Proteomes" id="UP000030690">
    <property type="component" value="Unassembled WGS sequence"/>
</dbReference>
<accession>A0A024V5U1</accession>
<dbReference type="SMR" id="A0A024V5U1"/>
<dbReference type="OrthoDB" id="371684at2759"/>
<gene>
    <name evidence="3" type="ORF">PFFVO_03458</name>
</gene>
<name>A0A024V5U1_PLAFA</name>
<protein>
    <recommendedName>
        <fullName evidence="2">C3H1-type domain-containing protein</fullName>
    </recommendedName>
</protein>
<dbReference type="AlphaFoldDB" id="A0A024V5U1"/>
<keyword evidence="1" id="KW-0479">Metal-binding</keyword>
<reference evidence="3 4" key="2">
    <citation type="submission" date="2013-02" db="EMBL/GenBank/DDBJ databases">
        <title>The Genome Sequence of Plasmodium falciparum Vietnam Oak-Knoll (FVO).</title>
        <authorList>
            <consortium name="The Broad Institute Genome Sequencing Platform"/>
            <consortium name="The Broad Institute Genome Sequencing Center for Infectious Disease"/>
            <person name="Neafsey D."/>
            <person name="Cheeseman I."/>
            <person name="Volkman S."/>
            <person name="Adams J."/>
            <person name="Walker B."/>
            <person name="Young S.K."/>
            <person name="Zeng Q."/>
            <person name="Gargeya S."/>
            <person name="Fitzgerald M."/>
            <person name="Haas B."/>
            <person name="Abouelleil A."/>
            <person name="Alvarado L."/>
            <person name="Arachchi H.M."/>
            <person name="Berlin A.M."/>
            <person name="Chapman S.B."/>
            <person name="Dewar J."/>
            <person name="Goldberg J."/>
            <person name="Griggs A."/>
            <person name="Gujja S."/>
            <person name="Hansen M."/>
            <person name="Howarth C."/>
            <person name="Imamovic A."/>
            <person name="Larimer J."/>
            <person name="McCowan C."/>
            <person name="Murphy C."/>
            <person name="Neiman D."/>
            <person name="Pearson M."/>
            <person name="Priest M."/>
            <person name="Roberts A."/>
            <person name="Saif S."/>
            <person name="Shea T."/>
            <person name="Sisk P."/>
            <person name="Sykes S."/>
            <person name="Wortman J."/>
            <person name="Nusbaum C."/>
            <person name="Birren B."/>
        </authorList>
    </citation>
    <scope>NUCLEOTIDE SEQUENCE [LARGE SCALE GENOMIC DNA]</scope>
    <source>
        <strain evidence="4">Vietnam Oak-Knoll (FVO)</strain>
    </source>
</reference>
<organism evidence="3 4">
    <name type="scientific">Plasmodium falciparum Vietnam Oak-Knoll</name>
    <name type="common">FVO</name>
    <dbReference type="NCBI Taxonomy" id="1036723"/>
    <lineage>
        <taxon>Eukaryota</taxon>
        <taxon>Sar</taxon>
        <taxon>Alveolata</taxon>
        <taxon>Apicomplexa</taxon>
        <taxon>Aconoidasida</taxon>
        <taxon>Haemosporida</taxon>
        <taxon>Plasmodiidae</taxon>
        <taxon>Plasmodium</taxon>
        <taxon>Plasmodium (Laverania)</taxon>
    </lineage>
</organism>
<evidence type="ECO:0000313" key="4">
    <source>
        <dbReference type="Proteomes" id="UP000030690"/>
    </source>
</evidence>
<keyword evidence="1" id="KW-0862">Zinc</keyword>
<sequence>MSEEKYNYLDMHLSRKGSIYDSLIHLKPDNENKFGLDENSDICRTLSNYADYSTKKVKYFVNKRFSEIENIEKNIEDIDYSAFKYFRTLPPKYSDENDIRNNIIFNNNNIYIYAENKNGTLNEQACISISPDNNIIYCSTKGRRYTIGGHAGIQKNLNNEYNFLDENNFISPQNSIKTYTYDALDSSDLSSSFPKMNLIKTNDVLDDTNTNRINTANIFNEHIIMNSCESSNLNTTKCLSKNLSVQKLFKYYKKCSQDLEHEQRICKPCAHVYNGSTCMNGDECSFCHHPDHVLISAKKWKKLVKNNMEKLNILLHILRNPDDVNANFLNEMIKQNTKNFKKNKKINNIKNNTIINMYNQNIRHSNSNNNTINDMNNNNINKRHNKNRIFYFPQRNTDNILRPPYNNYESNETTDMYKNNYQVRNCNFSPYHMNM</sequence>
<dbReference type="InterPro" id="IPR000571">
    <property type="entry name" value="Znf_CCCH"/>
</dbReference>
<proteinExistence type="predicted"/>
<feature type="zinc finger region" description="C3H1-type" evidence="1">
    <location>
        <begin position="268"/>
        <end position="292"/>
    </location>
</feature>